<dbReference type="Pfam" id="PF26640">
    <property type="entry name" value="DUF8212"/>
    <property type="match status" value="1"/>
</dbReference>
<sequence>MYVWYWNAYRCYAYLSDVGHAPDVDNAFLTPQQLDTSEWFTRGWTLQELLAPQTVIFVDDEWQIIGHKCCLPCWCMSETRYALKQDLGHLGPILNEQLTEITGIDGEFLERCEKIQTASIARRISWASKRKTTRIEDMAYCLLGLLRVNMPLLYGEGETAFCRLQEELIKRSTDQSIFAWTLNEAEYGHIANVPKVSGIFAHSPADFEKSGSVCTTGADTWPYTMTNTGLHLRTVARRSRLARKIGRYGSRGGQEIFVIRLNCRLETVEWTPSKDSGEPIDIVVAECPRPFQGLAHLRRFQRIHDFGRMLADSCPIGPPEDVNLYVRTFNHVEVLRWLDPDPYYP</sequence>
<organism evidence="2 3">
    <name type="scientific">Zasmidium cellare</name>
    <name type="common">Wine cellar mold</name>
    <name type="synonym">Racodium cellare</name>
    <dbReference type="NCBI Taxonomy" id="395010"/>
    <lineage>
        <taxon>Eukaryota</taxon>
        <taxon>Fungi</taxon>
        <taxon>Dikarya</taxon>
        <taxon>Ascomycota</taxon>
        <taxon>Pezizomycotina</taxon>
        <taxon>Dothideomycetes</taxon>
        <taxon>Dothideomycetidae</taxon>
        <taxon>Mycosphaerellales</taxon>
        <taxon>Mycosphaerellaceae</taxon>
        <taxon>Zasmidium</taxon>
    </lineage>
</organism>
<accession>A0ABR0EN84</accession>
<dbReference type="Proteomes" id="UP001305779">
    <property type="component" value="Unassembled WGS sequence"/>
</dbReference>
<evidence type="ECO:0000313" key="2">
    <source>
        <dbReference type="EMBL" id="KAK4503059.1"/>
    </source>
</evidence>
<protein>
    <recommendedName>
        <fullName evidence="1">DUF8212 domain-containing protein</fullName>
    </recommendedName>
</protein>
<reference evidence="2 3" key="1">
    <citation type="journal article" date="2023" name="G3 (Bethesda)">
        <title>A chromosome-level genome assembly of Zasmidium syzygii isolated from banana leaves.</title>
        <authorList>
            <person name="van Westerhoven A.C."/>
            <person name="Mehrabi R."/>
            <person name="Talebi R."/>
            <person name="Steentjes M.B.F."/>
            <person name="Corcolon B."/>
            <person name="Chong P.A."/>
            <person name="Kema G.H.J."/>
            <person name="Seidl M.F."/>
        </authorList>
    </citation>
    <scope>NUCLEOTIDE SEQUENCE [LARGE SCALE GENOMIC DNA]</scope>
    <source>
        <strain evidence="2 3">P124</strain>
    </source>
</reference>
<feature type="domain" description="DUF8212" evidence="1">
    <location>
        <begin position="160"/>
        <end position="183"/>
    </location>
</feature>
<dbReference type="EMBL" id="JAXOVC010000004">
    <property type="protein sequence ID" value="KAK4503059.1"/>
    <property type="molecule type" value="Genomic_DNA"/>
</dbReference>
<evidence type="ECO:0000313" key="3">
    <source>
        <dbReference type="Proteomes" id="UP001305779"/>
    </source>
</evidence>
<gene>
    <name evidence="2" type="ORF">PRZ48_006486</name>
</gene>
<dbReference type="PANTHER" id="PTHR10622">
    <property type="entry name" value="HET DOMAIN-CONTAINING PROTEIN"/>
    <property type="match status" value="1"/>
</dbReference>
<dbReference type="PANTHER" id="PTHR10622:SF10">
    <property type="entry name" value="HET DOMAIN-CONTAINING PROTEIN"/>
    <property type="match status" value="1"/>
</dbReference>
<dbReference type="InterPro" id="IPR058525">
    <property type="entry name" value="DUF8212"/>
</dbReference>
<name>A0ABR0EN84_ZASCE</name>
<comment type="caution">
    <text evidence="2">The sequence shown here is derived from an EMBL/GenBank/DDBJ whole genome shotgun (WGS) entry which is preliminary data.</text>
</comment>
<proteinExistence type="predicted"/>
<evidence type="ECO:0000259" key="1">
    <source>
        <dbReference type="Pfam" id="PF26640"/>
    </source>
</evidence>
<keyword evidence="3" id="KW-1185">Reference proteome</keyword>